<sequence length="372" mass="41790">MGPTPVRIRGRKGNRSIVSSWQSQISPPAKAAKASTSQSAKHPRPSKHYVKSTPTLQGLPPEILDIIFLESMNISLPRASPDLGRKLSSKTTCMEFAMRCFFETVDLNKEFEGYVEDWPADPVLQSQLLASRFFTWEFFVEYFQKSHGVVFRLFDHIRHASSHDVLPNFQDLFTVDDPHPRCIKRATSPIGLGSFSYDVLIPEKLLHGPWTPDKTKLLYVLVTLECTIDWNGSTAGETAKEGLLEAIAEGDERAVAALSVLLLVDGPLNTDYLRYAVTECGCNFTILRPLLCSELISRTVAKGAMDLYDPTIWRWADCEGAENGKGTFLKKILSMADDRSGYFSGYVSDLEGWPGRTELPEFEKFIPLPYFY</sequence>
<evidence type="ECO:0000313" key="2">
    <source>
        <dbReference type="EMBL" id="KAF2277641.1"/>
    </source>
</evidence>
<dbReference type="GeneID" id="54550076"/>
<proteinExistence type="predicted"/>
<gene>
    <name evidence="2" type="ORF">EI97DRAFT_416719</name>
</gene>
<dbReference type="EMBL" id="ML986490">
    <property type="protein sequence ID" value="KAF2277641.1"/>
    <property type="molecule type" value="Genomic_DNA"/>
</dbReference>
<reference evidence="2" key="1">
    <citation type="journal article" date="2020" name="Stud. Mycol.">
        <title>101 Dothideomycetes genomes: a test case for predicting lifestyles and emergence of pathogens.</title>
        <authorList>
            <person name="Haridas S."/>
            <person name="Albert R."/>
            <person name="Binder M."/>
            <person name="Bloem J."/>
            <person name="Labutti K."/>
            <person name="Salamov A."/>
            <person name="Andreopoulos B."/>
            <person name="Baker S."/>
            <person name="Barry K."/>
            <person name="Bills G."/>
            <person name="Bluhm B."/>
            <person name="Cannon C."/>
            <person name="Castanera R."/>
            <person name="Culley D."/>
            <person name="Daum C."/>
            <person name="Ezra D."/>
            <person name="Gonzalez J."/>
            <person name="Henrissat B."/>
            <person name="Kuo A."/>
            <person name="Liang C."/>
            <person name="Lipzen A."/>
            <person name="Lutzoni F."/>
            <person name="Magnuson J."/>
            <person name="Mondo S."/>
            <person name="Nolan M."/>
            <person name="Ohm R."/>
            <person name="Pangilinan J."/>
            <person name="Park H.-J."/>
            <person name="Ramirez L."/>
            <person name="Alfaro M."/>
            <person name="Sun H."/>
            <person name="Tritt A."/>
            <person name="Yoshinaga Y."/>
            <person name="Zwiers L.-H."/>
            <person name="Turgeon B."/>
            <person name="Goodwin S."/>
            <person name="Spatafora J."/>
            <person name="Crous P."/>
            <person name="Grigoriev I."/>
        </authorList>
    </citation>
    <scope>NUCLEOTIDE SEQUENCE</scope>
    <source>
        <strain evidence="2">CBS 379.55</strain>
    </source>
</reference>
<dbReference type="AlphaFoldDB" id="A0A6A6JM19"/>
<accession>A0A6A6JM19</accession>
<name>A0A6A6JM19_WESOR</name>
<feature type="compositionally biased region" description="Low complexity" evidence="1">
    <location>
        <begin position="23"/>
        <end position="40"/>
    </location>
</feature>
<dbReference type="RefSeq" id="XP_033655180.1">
    <property type="nucleotide sequence ID" value="XM_033796901.1"/>
</dbReference>
<keyword evidence="3" id="KW-1185">Reference proteome</keyword>
<dbReference type="OrthoDB" id="1875589at2759"/>
<evidence type="ECO:0000313" key="3">
    <source>
        <dbReference type="Proteomes" id="UP000800097"/>
    </source>
</evidence>
<evidence type="ECO:0000256" key="1">
    <source>
        <dbReference type="SAM" id="MobiDB-lite"/>
    </source>
</evidence>
<feature type="region of interest" description="Disordered" evidence="1">
    <location>
        <begin position="1"/>
        <end position="54"/>
    </location>
</feature>
<organism evidence="2 3">
    <name type="scientific">Westerdykella ornata</name>
    <dbReference type="NCBI Taxonomy" id="318751"/>
    <lineage>
        <taxon>Eukaryota</taxon>
        <taxon>Fungi</taxon>
        <taxon>Dikarya</taxon>
        <taxon>Ascomycota</taxon>
        <taxon>Pezizomycotina</taxon>
        <taxon>Dothideomycetes</taxon>
        <taxon>Pleosporomycetidae</taxon>
        <taxon>Pleosporales</taxon>
        <taxon>Sporormiaceae</taxon>
        <taxon>Westerdykella</taxon>
    </lineage>
</organism>
<dbReference type="Proteomes" id="UP000800097">
    <property type="component" value="Unassembled WGS sequence"/>
</dbReference>
<feature type="compositionally biased region" description="Basic residues" evidence="1">
    <location>
        <begin position="41"/>
        <end position="50"/>
    </location>
</feature>
<protein>
    <submittedName>
        <fullName evidence="2">Uncharacterized protein</fullName>
    </submittedName>
</protein>